<dbReference type="SUPFAM" id="SSF55729">
    <property type="entry name" value="Acyl-CoA N-acyltransferases (Nat)"/>
    <property type="match status" value="1"/>
</dbReference>
<reference evidence="2" key="1">
    <citation type="journal article" date="2020" name="Stud. Mycol.">
        <title>101 Dothideomycetes genomes: a test case for predicting lifestyles and emergence of pathogens.</title>
        <authorList>
            <person name="Haridas S."/>
            <person name="Albert R."/>
            <person name="Binder M."/>
            <person name="Bloem J."/>
            <person name="Labutti K."/>
            <person name="Salamov A."/>
            <person name="Andreopoulos B."/>
            <person name="Baker S."/>
            <person name="Barry K."/>
            <person name="Bills G."/>
            <person name="Bluhm B."/>
            <person name="Cannon C."/>
            <person name="Castanera R."/>
            <person name="Culley D."/>
            <person name="Daum C."/>
            <person name="Ezra D."/>
            <person name="Gonzalez J."/>
            <person name="Henrissat B."/>
            <person name="Kuo A."/>
            <person name="Liang C."/>
            <person name="Lipzen A."/>
            <person name="Lutzoni F."/>
            <person name="Magnuson J."/>
            <person name="Mondo S."/>
            <person name="Nolan M."/>
            <person name="Ohm R."/>
            <person name="Pangilinan J."/>
            <person name="Park H.-J."/>
            <person name="Ramirez L."/>
            <person name="Alfaro M."/>
            <person name="Sun H."/>
            <person name="Tritt A."/>
            <person name="Yoshinaga Y."/>
            <person name="Zwiers L.-H."/>
            <person name="Turgeon B."/>
            <person name="Goodwin S."/>
            <person name="Spatafora J."/>
            <person name="Crous P."/>
            <person name="Grigoriev I."/>
        </authorList>
    </citation>
    <scope>NUCLEOTIDE SEQUENCE</scope>
    <source>
        <strain evidence="2">CBS 121410</strain>
    </source>
</reference>
<dbReference type="Proteomes" id="UP000799776">
    <property type="component" value="Unassembled WGS sequence"/>
</dbReference>
<dbReference type="AlphaFoldDB" id="A0A9P4LT85"/>
<feature type="domain" description="N-acetyltransferase" evidence="1">
    <location>
        <begin position="3"/>
        <end position="207"/>
    </location>
</feature>
<gene>
    <name evidence="2" type="ORF">K490DRAFT_67956</name>
</gene>
<name>A0A9P4LT85_9PEZI</name>
<dbReference type="CDD" id="cd04301">
    <property type="entry name" value="NAT_SF"/>
    <property type="match status" value="1"/>
</dbReference>
<keyword evidence="3" id="KW-1185">Reference proteome</keyword>
<dbReference type="InterPro" id="IPR016181">
    <property type="entry name" value="Acyl_CoA_acyltransferase"/>
</dbReference>
<evidence type="ECO:0000313" key="3">
    <source>
        <dbReference type="Proteomes" id="UP000799776"/>
    </source>
</evidence>
<evidence type="ECO:0000313" key="2">
    <source>
        <dbReference type="EMBL" id="KAF2085305.1"/>
    </source>
</evidence>
<dbReference type="PANTHER" id="PTHR42791">
    <property type="entry name" value="GNAT FAMILY ACETYLTRANSFERASE"/>
    <property type="match status" value="1"/>
</dbReference>
<comment type="caution">
    <text evidence="2">The sequence shown here is derived from an EMBL/GenBank/DDBJ whole genome shotgun (WGS) entry which is preliminary data.</text>
</comment>
<sequence length="214" mass="24146">MPLKTTPVLPSDIPTLIRIGYEAFLPGVFSVIYVRAPTPASIAILTRRWERALADPSTRVDKVVDSDTNELLAYARWKLHERERSNGEVEEGLSVPEPVPDMNAEAERAFYEIVYGATREVMGGRRHCYVSLLVTDPRHQRRGAGSLLLKWILRQADAKGLETFLEASQVARPLYERVGFEVVKELPYDLEKYGGKGVDCFAAMLRQPQKVEES</sequence>
<protein>
    <submittedName>
        <fullName evidence="2">Acyl-CoA N-acyltransferase</fullName>
    </submittedName>
</protein>
<organism evidence="2 3">
    <name type="scientific">Saccharata proteae CBS 121410</name>
    <dbReference type="NCBI Taxonomy" id="1314787"/>
    <lineage>
        <taxon>Eukaryota</taxon>
        <taxon>Fungi</taxon>
        <taxon>Dikarya</taxon>
        <taxon>Ascomycota</taxon>
        <taxon>Pezizomycotina</taxon>
        <taxon>Dothideomycetes</taxon>
        <taxon>Dothideomycetes incertae sedis</taxon>
        <taxon>Botryosphaeriales</taxon>
        <taxon>Saccharataceae</taxon>
        <taxon>Saccharata</taxon>
    </lineage>
</organism>
<dbReference type="EMBL" id="ML978732">
    <property type="protein sequence ID" value="KAF2085305.1"/>
    <property type="molecule type" value="Genomic_DNA"/>
</dbReference>
<proteinExistence type="predicted"/>
<evidence type="ECO:0000259" key="1">
    <source>
        <dbReference type="PROSITE" id="PS51186"/>
    </source>
</evidence>
<dbReference type="OrthoDB" id="2115692at2759"/>
<dbReference type="Gene3D" id="3.40.630.30">
    <property type="match status" value="1"/>
</dbReference>
<dbReference type="PANTHER" id="PTHR42791:SF14">
    <property type="entry name" value="N-ACETYLTRANSFERASE DOMAIN-CONTAINING PROTEIN"/>
    <property type="match status" value="1"/>
</dbReference>
<dbReference type="InterPro" id="IPR000182">
    <property type="entry name" value="GNAT_dom"/>
</dbReference>
<dbReference type="PROSITE" id="PS51186">
    <property type="entry name" value="GNAT"/>
    <property type="match status" value="1"/>
</dbReference>
<accession>A0A9P4LT85</accession>
<dbReference type="GO" id="GO:0016747">
    <property type="term" value="F:acyltransferase activity, transferring groups other than amino-acyl groups"/>
    <property type="evidence" value="ECO:0007669"/>
    <property type="project" value="InterPro"/>
</dbReference>
<dbReference type="InterPro" id="IPR052523">
    <property type="entry name" value="Trichothecene_AcTrans"/>
</dbReference>
<dbReference type="Pfam" id="PF13673">
    <property type="entry name" value="Acetyltransf_10"/>
    <property type="match status" value="1"/>
</dbReference>